<organism evidence="3">
    <name type="scientific">Aureoumbra lagunensis</name>
    <dbReference type="NCBI Taxonomy" id="44058"/>
    <lineage>
        <taxon>Eukaryota</taxon>
        <taxon>Sar</taxon>
        <taxon>Stramenopiles</taxon>
        <taxon>Ochrophyta</taxon>
        <taxon>Pelagophyceae</taxon>
        <taxon>Pelagomonadales</taxon>
        <taxon>Aureoumbra</taxon>
    </lineage>
</organism>
<dbReference type="PANTHER" id="PTHR46035">
    <property type="entry name" value="TETRATRICOPEPTIDE REPEAT PROTEIN 4"/>
    <property type="match status" value="1"/>
</dbReference>
<dbReference type="Pfam" id="PF14559">
    <property type="entry name" value="TPR_19"/>
    <property type="match status" value="1"/>
</dbReference>
<dbReference type="GO" id="GO:0005634">
    <property type="term" value="C:nucleus"/>
    <property type="evidence" value="ECO:0007669"/>
    <property type="project" value="TreeGrafter"/>
</dbReference>
<dbReference type="PANTHER" id="PTHR46035:SF1">
    <property type="entry name" value="TETRATRICOPEPTIDE REPEAT PROTEIN 4"/>
    <property type="match status" value="1"/>
</dbReference>
<evidence type="ECO:0000256" key="2">
    <source>
        <dbReference type="SAM" id="MobiDB-lite"/>
    </source>
</evidence>
<dbReference type="GO" id="GO:0005829">
    <property type="term" value="C:cytosol"/>
    <property type="evidence" value="ECO:0007669"/>
    <property type="project" value="TreeGrafter"/>
</dbReference>
<dbReference type="SMART" id="SM00028">
    <property type="entry name" value="TPR"/>
    <property type="match status" value="2"/>
</dbReference>
<feature type="coiled-coil region" evidence="1">
    <location>
        <begin position="186"/>
        <end position="213"/>
    </location>
</feature>
<proteinExistence type="predicted"/>
<protein>
    <recommendedName>
        <fullName evidence="4">Cns1/TTC4 wheel domain-containing protein</fullName>
    </recommendedName>
</protein>
<dbReference type="AlphaFoldDB" id="A0A7S3JZV5"/>
<evidence type="ECO:0008006" key="4">
    <source>
        <dbReference type="Google" id="ProtNLM"/>
    </source>
</evidence>
<evidence type="ECO:0000313" key="3">
    <source>
        <dbReference type="EMBL" id="CAE0368869.1"/>
    </source>
</evidence>
<dbReference type="EMBL" id="HBIJ01014346">
    <property type="protein sequence ID" value="CAE0368869.1"/>
    <property type="molecule type" value="Transcribed_RNA"/>
</dbReference>
<accession>A0A7S3JZV5</accession>
<reference evidence="3" key="1">
    <citation type="submission" date="2021-01" db="EMBL/GenBank/DDBJ databases">
        <authorList>
            <person name="Corre E."/>
            <person name="Pelletier E."/>
            <person name="Niang G."/>
            <person name="Scheremetjew M."/>
            <person name="Finn R."/>
            <person name="Kale V."/>
            <person name="Holt S."/>
            <person name="Cochrane G."/>
            <person name="Meng A."/>
            <person name="Brown T."/>
            <person name="Cohen L."/>
        </authorList>
    </citation>
    <scope>NUCLEOTIDE SEQUENCE</scope>
    <source>
        <strain evidence="3">CCMP1510</strain>
    </source>
</reference>
<sequence>MTDVNSDSPESWTEEERAKYLQKLLDDESGEEALFAESLNDMKPEMVQALVQLRDGGEPPSALADDAKERGNRHFKTALKTEKKMWYRQAAKEYTDGIALCMAAADESNDERPIELESQLKANRGACSLALRNYGAAKKDCREALNLDKKNTKALYRLGKACLALKQWDAAMNAGELGVSTQPENAKAFREMIKFAKNKKSQALRELQTKRKDAIHIWTRIVKHEGAKLALWKSPDRPAITPEQIEWPLVIEYPELNIPNDKVERASADDLFADWLLTLLSSPPDERYQSSGANSDSGKDMPSRSRYTPDNVAIYVRVPNTQRLPFHFTSAEAYADAIAGPLPNSTTYSLNSNESLNNDEDDDDRPSLFLDIHPAASIKDLLLHPRFVVSGPIRLQLRSLDSAAHAAWRPTVEIRKLMDVPIFPPEDISGKD</sequence>
<dbReference type="GO" id="GO:0006457">
    <property type="term" value="P:protein folding"/>
    <property type="evidence" value="ECO:0007669"/>
    <property type="project" value="TreeGrafter"/>
</dbReference>
<dbReference type="InterPro" id="IPR019734">
    <property type="entry name" value="TPR_rpt"/>
</dbReference>
<dbReference type="GO" id="GO:0051879">
    <property type="term" value="F:Hsp90 protein binding"/>
    <property type="evidence" value="ECO:0007669"/>
    <property type="project" value="TreeGrafter"/>
</dbReference>
<evidence type="ECO:0000256" key="1">
    <source>
        <dbReference type="SAM" id="Coils"/>
    </source>
</evidence>
<keyword evidence="1" id="KW-0175">Coiled coil</keyword>
<gene>
    <name evidence="3" type="ORF">ALAG00032_LOCUS9632</name>
</gene>
<name>A0A7S3JZV5_9STRA</name>
<dbReference type="SUPFAM" id="SSF48452">
    <property type="entry name" value="TPR-like"/>
    <property type="match status" value="1"/>
</dbReference>
<dbReference type="GO" id="GO:0030544">
    <property type="term" value="F:Hsp70 protein binding"/>
    <property type="evidence" value="ECO:0007669"/>
    <property type="project" value="TreeGrafter"/>
</dbReference>
<dbReference type="InterPro" id="IPR011990">
    <property type="entry name" value="TPR-like_helical_dom_sf"/>
</dbReference>
<feature type="region of interest" description="Disordered" evidence="2">
    <location>
        <begin position="285"/>
        <end position="305"/>
    </location>
</feature>
<dbReference type="Gene3D" id="1.25.40.10">
    <property type="entry name" value="Tetratricopeptide repeat domain"/>
    <property type="match status" value="1"/>
</dbReference>